<evidence type="ECO:0000313" key="11">
    <source>
        <dbReference type="EMBL" id="KAL1491755.1"/>
    </source>
</evidence>
<evidence type="ECO:0000256" key="4">
    <source>
        <dbReference type="ARBA" id="ARBA00022723"/>
    </source>
</evidence>
<feature type="region of interest" description="Disordered" evidence="8">
    <location>
        <begin position="27"/>
        <end position="46"/>
    </location>
</feature>
<evidence type="ECO:0000259" key="9">
    <source>
        <dbReference type="PROSITE" id="PS50089"/>
    </source>
</evidence>
<feature type="domain" description="C3H1-type" evidence="10">
    <location>
        <begin position="136"/>
        <end position="165"/>
    </location>
</feature>
<dbReference type="PANTHER" id="PTHR11224:SF10">
    <property type="entry name" value="IP09428P-RELATED"/>
    <property type="match status" value="1"/>
</dbReference>
<comment type="caution">
    <text evidence="11">The sequence shown here is derived from an EMBL/GenBank/DDBJ whole genome shotgun (WGS) entry which is preliminary data.</text>
</comment>
<evidence type="ECO:0000256" key="2">
    <source>
        <dbReference type="ARBA" id="ARBA00012483"/>
    </source>
</evidence>
<dbReference type="CDD" id="cd16521">
    <property type="entry name" value="RING-HC_MKRN"/>
    <property type="match status" value="1"/>
</dbReference>
<protein>
    <recommendedName>
        <fullName evidence="2">RING-type E3 ubiquitin transferase</fullName>
        <ecNumber evidence="2">2.3.2.27</ecNumber>
    </recommendedName>
</protein>
<evidence type="ECO:0000313" key="12">
    <source>
        <dbReference type="Proteomes" id="UP001566132"/>
    </source>
</evidence>
<keyword evidence="12" id="KW-1185">Reference proteome</keyword>
<evidence type="ECO:0000256" key="7">
    <source>
        <dbReference type="PROSITE-ProRule" id="PRU00723"/>
    </source>
</evidence>
<evidence type="ECO:0000256" key="5">
    <source>
        <dbReference type="ARBA" id="ARBA00022771"/>
    </source>
</evidence>
<proteinExistence type="predicted"/>
<dbReference type="EC" id="2.3.2.27" evidence="2"/>
<dbReference type="InterPro" id="IPR000571">
    <property type="entry name" value="Znf_CCCH"/>
</dbReference>
<comment type="catalytic activity">
    <reaction evidence="1">
        <text>S-ubiquitinyl-[E2 ubiquitin-conjugating enzyme]-L-cysteine + [acceptor protein]-L-lysine = [E2 ubiquitin-conjugating enzyme]-L-cysteine + N(6)-ubiquitinyl-[acceptor protein]-L-lysine.</text>
        <dbReference type="EC" id="2.3.2.27"/>
    </reaction>
</comment>
<evidence type="ECO:0000259" key="10">
    <source>
        <dbReference type="PROSITE" id="PS50103"/>
    </source>
</evidence>
<dbReference type="Gene3D" id="3.30.40.10">
    <property type="entry name" value="Zinc/RING finger domain, C3HC4 (zinc finger)"/>
    <property type="match status" value="1"/>
</dbReference>
<dbReference type="PROSITE" id="PS00518">
    <property type="entry name" value="ZF_RING_1"/>
    <property type="match status" value="1"/>
</dbReference>
<dbReference type="GO" id="GO:0008270">
    <property type="term" value="F:zinc ion binding"/>
    <property type="evidence" value="ECO:0007669"/>
    <property type="project" value="UniProtKB-KW"/>
</dbReference>
<accession>A0ABD1EBG1</accession>
<dbReference type="AlphaFoldDB" id="A0ABD1EBG1"/>
<evidence type="ECO:0000256" key="3">
    <source>
        <dbReference type="ARBA" id="ARBA00022679"/>
    </source>
</evidence>
<dbReference type="EMBL" id="JBDJPC010000009">
    <property type="protein sequence ID" value="KAL1491755.1"/>
    <property type="molecule type" value="Genomic_DNA"/>
</dbReference>
<feature type="zinc finger region" description="C3H1-type" evidence="7">
    <location>
        <begin position="136"/>
        <end position="165"/>
    </location>
</feature>
<sequence>MNGAIWKTTTHNGNENVIYQSNDIQVSNSPEISKDSNDDTSNSSEAVPNEKICSICLEDILQKPYTSEHTFGILPDCNHCFCFTCINDWRGNITNLRRMNRSCPVCRQKIEFIFPSSTWFESNEEKQLFISQEKTKMGQINCPYFQKKNSHCPFGSKCLYLHTLRPLAPGLSQSRYKRNFMPAYPQALHVPDPWTYNRQIARFRRSPNHSFNRSFNFDNDRYEIWSGDDPDSD</sequence>
<dbReference type="InterPro" id="IPR001841">
    <property type="entry name" value="Znf_RING"/>
</dbReference>
<name>A0ABD1EBG1_HYPHA</name>
<evidence type="ECO:0000256" key="1">
    <source>
        <dbReference type="ARBA" id="ARBA00000900"/>
    </source>
</evidence>
<organism evidence="11 12">
    <name type="scientific">Hypothenemus hampei</name>
    <name type="common">Coffee berry borer</name>
    <dbReference type="NCBI Taxonomy" id="57062"/>
    <lineage>
        <taxon>Eukaryota</taxon>
        <taxon>Metazoa</taxon>
        <taxon>Ecdysozoa</taxon>
        <taxon>Arthropoda</taxon>
        <taxon>Hexapoda</taxon>
        <taxon>Insecta</taxon>
        <taxon>Pterygota</taxon>
        <taxon>Neoptera</taxon>
        <taxon>Endopterygota</taxon>
        <taxon>Coleoptera</taxon>
        <taxon>Polyphaga</taxon>
        <taxon>Cucujiformia</taxon>
        <taxon>Curculionidae</taxon>
        <taxon>Scolytinae</taxon>
        <taxon>Hypothenemus</taxon>
    </lineage>
</organism>
<dbReference type="PROSITE" id="PS50103">
    <property type="entry name" value="ZF_C3H1"/>
    <property type="match status" value="1"/>
</dbReference>
<evidence type="ECO:0000256" key="8">
    <source>
        <dbReference type="SAM" id="MobiDB-lite"/>
    </source>
</evidence>
<dbReference type="Pfam" id="PF00642">
    <property type="entry name" value="zf-CCCH"/>
    <property type="match status" value="1"/>
</dbReference>
<dbReference type="InterPro" id="IPR017907">
    <property type="entry name" value="Znf_RING_CS"/>
</dbReference>
<evidence type="ECO:0000256" key="6">
    <source>
        <dbReference type="ARBA" id="ARBA00022833"/>
    </source>
</evidence>
<dbReference type="Proteomes" id="UP001566132">
    <property type="component" value="Unassembled WGS sequence"/>
</dbReference>
<keyword evidence="4 7" id="KW-0479">Metal-binding</keyword>
<dbReference type="GO" id="GO:0061630">
    <property type="term" value="F:ubiquitin protein ligase activity"/>
    <property type="evidence" value="ECO:0007669"/>
    <property type="project" value="UniProtKB-EC"/>
</dbReference>
<dbReference type="PROSITE" id="PS50089">
    <property type="entry name" value="ZF_RING_2"/>
    <property type="match status" value="1"/>
</dbReference>
<dbReference type="InterPro" id="IPR013083">
    <property type="entry name" value="Znf_RING/FYVE/PHD"/>
</dbReference>
<dbReference type="Pfam" id="PF13639">
    <property type="entry name" value="zf-RING_2"/>
    <property type="match status" value="1"/>
</dbReference>
<gene>
    <name evidence="11" type="ORF">ABEB36_012305</name>
</gene>
<keyword evidence="6 7" id="KW-0862">Zinc</keyword>
<feature type="domain" description="RING-type" evidence="9">
    <location>
        <begin position="53"/>
        <end position="107"/>
    </location>
</feature>
<reference evidence="11 12" key="1">
    <citation type="submission" date="2024-05" db="EMBL/GenBank/DDBJ databases">
        <title>Genetic variation in Jamaican populations of the coffee berry borer (Hypothenemus hampei).</title>
        <authorList>
            <person name="Errbii M."/>
            <person name="Myrie A."/>
        </authorList>
    </citation>
    <scope>NUCLEOTIDE SEQUENCE [LARGE SCALE GENOMIC DNA]</scope>
    <source>
        <strain evidence="11">JA-Hopewell-2020-01-JO</strain>
        <tissue evidence="11">Whole body</tissue>
    </source>
</reference>
<keyword evidence="3" id="KW-0808">Transferase</keyword>
<keyword evidence="5 7" id="KW-0863">Zinc-finger</keyword>
<dbReference type="PANTHER" id="PTHR11224">
    <property type="entry name" value="MAKORIN-RELATED"/>
    <property type="match status" value="1"/>
</dbReference>
<dbReference type="SMART" id="SM00184">
    <property type="entry name" value="RING"/>
    <property type="match status" value="1"/>
</dbReference>
<dbReference type="SUPFAM" id="SSF57850">
    <property type="entry name" value="RING/U-box"/>
    <property type="match status" value="1"/>
</dbReference>
<dbReference type="InterPro" id="IPR045072">
    <property type="entry name" value="MKRN-like"/>
</dbReference>